<feature type="non-terminal residue" evidence="1">
    <location>
        <position position="238"/>
    </location>
</feature>
<comment type="caution">
    <text evidence="1">The sequence shown here is derived from an EMBL/GenBank/DDBJ whole genome shotgun (WGS) entry which is preliminary data.</text>
</comment>
<evidence type="ECO:0000313" key="2">
    <source>
        <dbReference type="Proteomes" id="UP000824890"/>
    </source>
</evidence>
<keyword evidence="2" id="KW-1185">Reference proteome</keyword>
<proteinExistence type="predicted"/>
<protein>
    <submittedName>
        <fullName evidence="1">Uncharacterized protein</fullName>
    </submittedName>
</protein>
<dbReference type="EMBL" id="JAGKQM010000019">
    <property type="protein sequence ID" value="KAH0858379.1"/>
    <property type="molecule type" value="Genomic_DNA"/>
</dbReference>
<dbReference type="Proteomes" id="UP000824890">
    <property type="component" value="Unassembled WGS sequence"/>
</dbReference>
<name>A0ABQ7XQY3_BRANA</name>
<evidence type="ECO:0000313" key="1">
    <source>
        <dbReference type="EMBL" id="KAH0858379.1"/>
    </source>
</evidence>
<sequence length="238" mass="27858">MEKERGREYIIKLRGELEPLTSDLLGLLENSYWQIVCPDLYQFLGLDRRCFLLLYSLPLLLVIVSRQLTKYTLLFHPVSAIINDSLRITKESAENADFTGCCHRQTDRQIRYLRAGIRCVILSQTRIRVFHIGDLEERIKSLLNLRRNVSDTAEPPRAATSHVWNLQRKLFPPLRANLVPEDNNAVRAPYMLLHTQPITFLNMTFSLNQRLTWPIDHYSRGFNSDYNYNQWTQPEGPL</sequence>
<gene>
    <name evidence="1" type="ORF">HID58_086640</name>
</gene>
<reference evidence="1 2" key="1">
    <citation type="submission" date="2021-05" db="EMBL/GenBank/DDBJ databases">
        <title>Genome Assembly of Synthetic Allotetraploid Brassica napus Reveals Homoeologous Exchanges between Subgenomes.</title>
        <authorList>
            <person name="Davis J.T."/>
        </authorList>
    </citation>
    <scope>NUCLEOTIDE SEQUENCE [LARGE SCALE GENOMIC DNA]</scope>
    <source>
        <strain evidence="2">cv. Da-Ae</strain>
        <tissue evidence="1">Seedling</tissue>
    </source>
</reference>
<accession>A0ABQ7XQY3</accession>
<organism evidence="1 2">
    <name type="scientific">Brassica napus</name>
    <name type="common">Rape</name>
    <dbReference type="NCBI Taxonomy" id="3708"/>
    <lineage>
        <taxon>Eukaryota</taxon>
        <taxon>Viridiplantae</taxon>
        <taxon>Streptophyta</taxon>
        <taxon>Embryophyta</taxon>
        <taxon>Tracheophyta</taxon>
        <taxon>Spermatophyta</taxon>
        <taxon>Magnoliopsida</taxon>
        <taxon>eudicotyledons</taxon>
        <taxon>Gunneridae</taxon>
        <taxon>Pentapetalae</taxon>
        <taxon>rosids</taxon>
        <taxon>malvids</taxon>
        <taxon>Brassicales</taxon>
        <taxon>Brassicaceae</taxon>
        <taxon>Brassiceae</taxon>
        <taxon>Brassica</taxon>
    </lineage>
</organism>